<dbReference type="InterPro" id="IPR013783">
    <property type="entry name" value="Ig-like_fold"/>
</dbReference>
<feature type="region of interest" description="Disordered" evidence="14">
    <location>
        <begin position="876"/>
        <end position="895"/>
    </location>
</feature>
<feature type="compositionally biased region" description="Basic and acidic residues" evidence="14">
    <location>
        <begin position="884"/>
        <end position="895"/>
    </location>
</feature>
<dbReference type="PANTHER" id="PTHR45339">
    <property type="entry name" value="HYBRID SIGNAL TRANSDUCTION HISTIDINE KINASE J"/>
    <property type="match status" value="1"/>
</dbReference>
<dbReference type="PANTHER" id="PTHR45339:SF1">
    <property type="entry name" value="HYBRID SIGNAL TRANSDUCTION HISTIDINE KINASE J"/>
    <property type="match status" value="1"/>
</dbReference>
<dbReference type="SMART" id="SM00388">
    <property type="entry name" value="HisKA"/>
    <property type="match status" value="1"/>
</dbReference>
<comment type="subcellular location">
    <subcellularLocation>
        <location evidence="2">Membrane</location>
    </subcellularLocation>
</comment>
<comment type="catalytic activity">
    <reaction evidence="1">
        <text>ATP + protein L-histidine = ADP + protein N-phospho-L-histidine.</text>
        <dbReference type="EC" id="2.7.13.3"/>
    </reaction>
</comment>
<evidence type="ECO:0000256" key="10">
    <source>
        <dbReference type="ARBA" id="ARBA00022989"/>
    </source>
</evidence>
<evidence type="ECO:0000259" key="16">
    <source>
        <dbReference type="PROSITE" id="PS50110"/>
    </source>
</evidence>
<dbReference type="SUPFAM" id="SSF52172">
    <property type="entry name" value="CheY-like"/>
    <property type="match status" value="2"/>
</dbReference>
<keyword evidence="11" id="KW-0902">Two-component regulatory system</keyword>
<dbReference type="CDD" id="cd17546">
    <property type="entry name" value="REC_hyHK_CKI1_RcsC-like"/>
    <property type="match status" value="1"/>
</dbReference>
<evidence type="ECO:0000256" key="12">
    <source>
        <dbReference type="ARBA" id="ARBA00023136"/>
    </source>
</evidence>
<accession>A0A4Y8SNU0</accession>
<evidence type="ECO:0000256" key="14">
    <source>
        <dbReference type="SAM" id="MobiDB-lite"/>
    </source>
</evidence>
<evidence type="ECO:0000256" key="2">
    <source>
        <dbReference type="ARBA" id="ARBA00004370"/>
    </source>
</evidence>
<evidence type="ECO:0000313" key="18">
    <source>
        <dbReference type="Proteomes" id="UP000297540"/>
    </source>
</evidence>
<keyword evidence="10" id="KW-1133">Transmembrane helix</keyword>
<dbReference type="InterPro" id="IPR011123">
    <property type="entry name" value="Y_Y_Y"/>
</dbReference>
<feature type="modified residue" description="4-aspartylphosphate" evidence="13">
    <location>
        <position position="1202"/>
    </location>
</feature>
<dbReference type="InterPro" id="IPR003594">
    <property type="entry name" value="HATPase_dom"/>
</dbReference>
<evidence type="ECO:0000256" key="6">
    <source>
        <dbReference type="ARBA" id="ARBA00022692"/>
    </source>
</evidence>
<evidence type="ECO:0000259" key="15">
    <source>
        <dbReference type="PROSITE" id="PS50109"/>
    </source>
</evidence>
<evidence type="ECO:0000256" key="5">
    <source>
        <dbReference type="ARBA" id="ARBA00022679"/>
    </source>
</evidence>
<dbReference type="Pfam" id="PF07494">
    <property type="entry name" value="Reg_prop"/>
    <property type="match status" value="9"/>
</dbReference>
<dbReference type="SMART" id="SM00448">
    <property type="entry name" value="REC"/>
    <property type="match status" value="2"/>
</dbReference>
<evidence type="ECO:0000256" key="1">
    <source>
        <dbReference type="ARBA" id="ARBA00000085"/>
    </source>
</evidence>
<dbReference type="InterPro" id="IPR003661">
    <property type="entry name" value="HisK_dim/P_dom"/>
</dbReference>
<dbReference type="InterPro" id="IPR011006">
    <property type="entry name" value="CheY-like_superfamily"/>
</dbReference>
<dbReference type="Gene3D" id="2.60.40.10">
    <property type="entry name" value="Immunoglobulins"/>
    <property type="match status" value="1"/>
</dbReference>
<dbReference type="InterPro" id="IPR015943">
    <property type="entry name" value="WD40/YVTN_repeat-like_dom_sf"/>
</dbReference>
<dbReference type="Gene3D" id="2.130.10.10">
    <property type="entry name" value="YVTN repeat-like/Quinoprotein amine dehydrogenase"/>
    <property type="match status" value="2"/>
</dbReference>
<reference evidence="17 18" key="1">
    <citation type="journal article" date="2017" name="Int. J. Syst. Evol. Microbiol.">
        <title>Mucilaginibacterpsychrotolerans sp. nov., isolated from peatlands.</title>
        <authorList>
            <person name="Deng Y."/>
            <person name="Shen L."/>
            <person name="Xu B."/>
            <person name="Liu Y."/>
            <person name="Gu Z."/>
            <person name="Liu H."/>
            <person name="Zhou Y."/>
        </authorList>
    </citation>
    <scope>NUCLEOTIDE SEQUENCE [LARGE SCALE GENOMIC DNA]</scope>
    <source>
        <strain evidence="17 18">NH7-4</strain>
    </source>
</reference>
<dbReference type="FunFam" id="1.10.287.130:FF:000004">
    <property type="entry name" value="Ethylene receptor 1"/>
    <property type="match status" value="1"/>
</dbReference>
<dbReference type="SMART" id="SM00387">
    <property type="entry name" value="HATPase_c"/>
    <property type="match status" value="1"/>
</dbReference>
<feature type="domain" description="Response regulatory" evidence="16">
    <location>
        <begin position="1293"/>
        <end position="1408"/>
    </location>
</feature>
<keyword evidence="4 13" id="KW-0597">Phosphoprotein</keyword>
<keyword evidence="5" id="KW-0808">Transferase</keyword>
<protein>
    <recommendedName>
        <fullName evidence="3">histidine kinase</fullName>
        <ecNumber evidence="3">2.7.13.3</ecNumber>
    </recommendedName>
</protein>
<dbReference type="Proteomes" id="UP000297540">
    <property type="component" value="Unassembled WGS sequence"/>
</dbReference>
<evidence type="ECO:0000256" key="9">
    <source>
        <dbReference type="ARBA" id="ARBA00022840"/>
    </source>
</evidence>
<dbReference type="InterPro" id="IPR036890">
    <property type="entry name" value="HATPase_C_sf"/>
</dbReference>
<dbReference type="PRINTS" id="PR00344">
    <property type="entry name" value="BCTRLSENSOR"/>
</dbReference>
<dbReference type="InterPro" id="IPR001789">
    <property type="entry name" value="Sig_transdc_resp-reg_receiver"/>
</dbReference>
<dbReference type="Gene3D" id="3.30.565.10">
    <property type="entry name" value="Histidine kinase-like ATPase, C-terminal domain"/>
    <property type="match status" value="1"/>
</dbReference>
<dbReference type="FunFam" id="2.60.40.10:FF:000791">
    <property type="entry name" value="Two-component system sensor histidine kinase/response regulator"/>
    <property type="match status" value="1"/>
</dbReference>
<keyword evidence="12" id="KW-0472">Membrane</keyword>
<sequence length="1417" mass="157995">MSGFLMPIPPKYSLTIFLLTISFSLLAQTRQLHFDHMGTANGLSELTPNCILQDSRGFIWIGTEDGLNRYDGYKFKIFRNDVKDTTSIGNSNIRDIAEDSSGNIWVATAGGGLNRLDRKTNRFHRYIHNEKNRNSISSSFVNKIVFESSGKIWVGTVKKGLDLFDPKTGRWIHYLYDSHHQGSISDNDISAIYKDSRNNIWIGTVNSGLSLFDRKKNSFTNFKHLENVSASLSGNLVTSIFEDKDHRLWIGTRKDGLNLFNSELGTFRHFKNDPGNVRSLAGNSVQSIASDADHNLWIGTENGGLSIYNFLSGDFGNYSRDDIDNSSLSGNSVDVVSKDNVGNMWLGSFGGGISLYKKAKSNFALYKHNSSASSLSNDFVLCLFEDSRNNLWVGTDGGGLNLFNVKTGKFTTYKHQESNKSSISGDNVLDIKEDAQKNLWIGTWGNGISVMNPQTGIFRSFKHDPSNATSLAGDNIYAITLSRDRKIWIGTFGDGLDLYDPKSNSFIHHKNNANDTKSLSSNRINSLLSDSKGNLWVGTNDAGLNLFDPKTNSFTRFMHDDNKNNAISNNTILNLLEDHLGNIWVCTLGGLNFFDPTTRRFTVFKTNDGLPNDYTQAILEDNKGHLWISTNKGISMYNPQTKKFKNFTTEDGLQADEFKAHSAVKSRSGIFYFGGVNGFNSFTPDQILQVPYDPPMVLTNFQLFNRNVQVAENNMDPSPLKQDISETRSITLSHDQSVISLEYASLDYLSPDKKRYAYIMEDFDKGWNYVEDKNTAVYTNIPPGNYVFKVKSQNSAGVWSPHILSLNVIIVPPYWLTWWFRSLLVIVIAGFVYGIYRFRVNSIINQKVLLEREVKERTEEVMRQSDELQAVNEELQAQSEELEEQKNQEQLARREADKANLAKSVFLATMSHEIRTLMNGVIGMASLLAETDLSDEQHEYTETIINCGESLMNVINDILDFSKIESGKMDIEEEDFDLRQSTEEIMDMFSPKAAEQGLELVYEIDYSLPGNLIGDSLRLKQVIINLINNALKFTAKGEVFIKIFLSKPISDSELEIGFSVKDTGIGIPGDKLSSLFKAFSQVDSSTTRKYGGTGLGLIISERLVKLMGGDLWVESSLGEGSTFNFTIRAKKSNKQSATPLLLPGVSNLNGKRVLLVDDNKTNLIILKAQMEQWNLTTVTCSSAKKALGILSSDKGFNLVISDMEMPGMDGAGLALAIKNGPNPVPVILLSSIVDTSRKKYPGLFSAILIKPAKQNQLLKSICAELGDRTKIEKVEEKQRNALDSGFALVHPMTILIAEDNSINQKLIERILAKLGYNADVTNNGLEALQKIGEKSFDVILMDIQMPEMDGLEATKSIRKLNILQPYIVAMTANALSEDRDICISAGMDSYISKPMKLDVLVSIFEEANSMKKAQFIG</sequence>
<name>A0A4Y8SNU0_9SPHI</name>
<evidence type="ECO:0000313" key="17">
    <source>
        <dbReference type="EMBL" id="TFF40743.1"/>
    </source>
</evidence>
<dbReference type="InterPro" id="IPR036097">
    <property type="entry name" value="HisK_dim/P_sf"/>
</dbReference>
<dbReference type="Gene3D" id="3.40.50.2300">
    <property type="match status" value="2"/>
</dbReference>
<dbReference type="SUPFAM" id="SSF55874">
    <property type="entry name" value="ATPase domain of HSP90 chaperone/DNA topoisomerase II/histidine kinase"/>
    <property type="match status" value="1"/>
</dbReference>
<dbReference type="GO" id="GO:0000155">
    <property type="term" value="F:phosphorelay sensor kinase activity"/>
    <property type="evidence" value="ECO:0007669"/>
    <property type="project" value="InterPro"/>
</dbReference>
<dbReference type="InterPro" id="IPR004358">
    <property type="entry name" value="Sig_transdc_His_kin-like_C"/>
</dbReference>
<evidence type="ECO:0000256" key="3">
    <source>
        <dbReference type="ARBA" id="ARBA00012438"/>
    </source>
</evidence>
<evidence type="ECO:0000256" key="8">
    <source>
        <dbReference type="ARBA" id="ARBA00022777"/>
    </source>
</evidence>
<dbReference type="InterPro" id="IPR005467">
    <property type="entry name" value="His_kinase_dom"/>
</dbReference>
<dbReference type="GO" id="GO:0016020">
    <property type="term" value="C:membrane"/>
    <property type="evidence" value="ECO:0007669"/>
    <property type="project" value="UniProtKB-SubCell"/>
</dbReference>
<dbReference type="Gene3D" id="1.10.287.130">
    <property type="match status" value="1"/>
</dbReference>
<proteinExistence type="predicted"/>
<keyword evidence="7" id="KW-0547">Nucleotide-binding</keyword>
<keyword evidence="18" id="KW-1185">Reference proteome</keyword>
<comment type="caution">
    <text evidence="17">The sequence shown here is derived from an EMBL/GenBank/DDBJ whole genome shotgun (WGS) entry which is preliminary data.</text>
</comment>
<feature type="modified residue" description="4-aspartylphosphate" evidence="13">
    <location>
        <position position="1342"/>
    </location>
</feature>
<dbReference type="InterPro" id="IPR011110">
    <property type="entry name" value="Reg_prop"/>
</dbReference>
<dbReference type="EC" id="2.7.13.3" evidence="3"/>
<dbReference type="CDD" id="cd16922">
    <property type="entry name" value="HATPase_EvgS-ArcB-TorS-like"/>
    <property type="match status" value="1"/>
</dbReference>
<dbReference type="EMBL" id="SOZE01000001">
    <property type="protein sequence ID" value="TFF40743.1"/>
    <property type="molecule type" value="Genomic_DNA"/>
</dbReference>
<dbReference type="SUPFAM" id="SSF47384">
    <property type="entry name" value="Homodimeric domain of signal transducing histidine kinase"/>
    <property type="match status" value="1"/>
</dbReference>
<feature type="domain" description="Response regulatory" evidence="16">
    <location>
        <begin position="1152"/>
        <end position="1265"/>
    </location>
</feature>
<dbReference type="Pfam" id="PF02518">
    <property type="entry name" value="HATPase_c"/>
    <property type="match status" value="1"/>
</dbReference>
<keyword evidence="8" id="KW-0418">Kinase</keyword>
<dbReference type="PROSITE" id="PS50109">
    <property type="entry name" value="HIS_KIN"/>
    <property type="match status" value="1"/>
</dbReference>
<dbReference type="FunFam" id="3.30.565.10:FF:000010">
    <property type="entry name" value="Sensor histidine kinase RcsC"/>
    <property type="match status" value="1"/>
</dbReference>
<dbReference type="GO" id="GO:0005524">
    <property type="term" value="F:ATP binding"/>
    <property type="evidence" value="ECO:0007669"/>
    <property type="project" value="UniProtKB-KW"/>
</dbReference>
<evidence type="ECO:0000256" key="7">
    <source>
        <dbReference type="ARBA" id="ARBA00022741"/>
    </source>
</evidence>
<dbReference type="PROSITE" id="PS50110">
    <property type="entry name" value="RESPONSE_REGULATORY"/>
    <property type="match status" value="2"/>
</dbReference>
<dbReference type="Pfam" id="PF00072">
    <property type="entry name" value="Response_reg"/>
    <property type="match status" value="2"/>
</dbReference>
<feature type="domain" description="Histidine kinase" evidence="15">
    <location>
        <begin position="909"/>
        <end position="1131"/>
    </location>
</feature>
<keyword evidence="9" id="KW-0067">ATP-binding</keyword>
<evidence type="ECO:0000256" key="13">
    <source>
        <dbReference type="PROSITE-ProRule" id="PRU00169"/>
    </source>
</evidence>
<dbReference type="Pfam" id="PF07495">
    <property type="entry name" value="Y_Y_Y"/>
    <property type="match status" value="1"/>
</dbReference>
<dbReference type="SUPFAM" id="SSF101898">
    <property type="entry name" value="NHL repeat"/>
    <property type="match status" value="1"/>
</dbReference>
<gene>
    <name evidence="17" type="ORF">E2R66_00775</name>
</gene>
<dbReference type="SUPFAM" id="SSF63829">
    <property type="entry name" value="Calcium-dependent phosphotriesterase"/>
    <property type="match status" value="1"/>
</dbReference>
<dbReference type="CDD" id="cd00082">
    <property type="entry name" value="HisKA"/>
    <property type="match status" value="1"/>
</dbReference>
<dbReference type="CDD" id="cd00156">
    <property type="entry name" value="REC"/>
    <property type="match status" value="1"/>
</dbReference>
<organism evidence="17 18">
    <name type="scientific">Mucilaginibacter psychrotolerans</name>
    <dbReference type="NCBI Taxonomy" id="1524096"/>
    <lineage>
        <taxon>Bacteria</taxon>
        <taxon>Pseudomonadati</taxon>
        <taxon>Bacteroidota</taxon>
        <taxon>Sphingobacteriia</taxon>
        <taxon>Sphingobacteriales</taxon>
        <taxon>Sphingobacteriaceae</taxon>
        <taxon>Mucilaginibacter</taxon>
    </lineage>
</organism>
<evidence type="ECO:0000256" key="4">
    <source>
        <dbReference type="ARBA" id="ARBA00022553"/>
    </source>
</evidence>
<dbReference type="Pfam" id="PF00512">
    <property type="entry name" value="HisKA"/>
    <property type="match status" value="1"/>
</dbReference>
<evidence type="ECO:0000256" key="11">
    <source>
        <dbReference type="ARBA" id="ARBA00023012"/>
    </source>
</evidence>
<keyword evidence="6" id="KW-0812">Transmembrane</keyword>